<organism evidence="1 2">
    <name type="scientific">Mucuna pruriens</name>
    <name type="common">Velvet bean</name>
    <name type="synonym">Dolichos pruriens</name>
    <dbReference type="NCBI Taxonomy" id="157652"/>
    <lineage>
        <taxon>Eukaryota</taxon>
        <taxon>Viridiplantae</taxon>
        <taxon>Streptophyta</taxon>
        <taxon>Embryophyta</taxon>
        <taxon>Tracheophyta</taxon>
        <taxon>Spermatophyta</taxon>
        <taxon>Magnoliopsida</taxon>
        <taxon>eudicotyledons</taxon>
        <taxon>Gunneridae</taxon>
        <taxon>Pentapetalae</taxon>
        <taxon>rosids</taxon>
        <taxon>fabids</taxon>
        <taxon>Fabales</taxon>
        <taxon>Fabaceae</taxon>
        <taxon>Papilionoideae</taxon>
        <taxon>50 kb inversion clade</taxon>
        <taxon>NPAAA clade</taxon>
        <taxon>indigoferoid/millettioid clade</taxon>
        <taxon>Phaseoleae</taxon>
        <taxon>Mucuna</taxon>
    </lineage>
</organism>
<reference evidence="1" key="1">
    <citation type="submission" date="2018-05" db="EMBL/GenBank/DDBJ databases">
        <title>Draft genome of Mucuna pruriens seed.</title>
        <authorList>
            <person name="Nnadi N.E."/>
            <person name="Vos R."/>
            <person name="Hasami M.H."/>
            <person name="Devisetty U.K."/>
            <person name="Aguiy J.C."/>
        </authorList>
    </citation>
    <scope>NUCLEOTIDE SEQUENCE [LARGE SCALE GENOMIC DNA]</scope>
    <source>
        <strain evidence="1">JCA_2017</strain>
    </source>
</reference>
<dbReference type="Proteomes" id="UP000257109">
    <property type="component" value="Unassembled WGS sequence"/>
</dbReference>
<accession>A0A371F821</accession>
<comment type="caution">
    <text evidence="1">The sequence shown here is derived from an EMBL/GenBank/DDBJ whole genome shotgun (WGS) entry which is preliminary data.</text>
</comment>
<dbReference type="EMBL" id="QJKJ01010179">
    <property type="protein sequence ID" value="RDX74440.1"/>
    <property type="molecule type" value="Genomic_DNA"/>
</dbReference>
<gene>
    <name evidence="1" type="ORF">CR513_45817</name>
</gene>
<proteinExistence type="predicted"/>
<name>A0A371F821_MUCPR</name>
<evidence type="ECO:0000313" key="2">
    <source>
        <dbReference type="Proteomes" id="UP000257109"/>
    </source>
</evidence>
<feature type="non-terminal residue" evidence="1">
    <location>
        <position position="1"/>
    </location>
</feature>
<keyword evidence="2" id="KW-1185">Reference proteome</keyword>
<dbReference type="AlphaFoldDB" id="A0A371F821"/>
<protein>
    <submittedName>
        <fullName evidence="1">Uncharacterized protein</fullName>
    </submittedName>
</protein>
<evidence type="ECO:0000313" key="1">
    <source>
        <dbReference type="EMBL" id="RDX74440.1"/>
    </source>
</evidence>
<sequence length="109" mass="12971">MHKCVEKFIIKITNEQLADIFTKAWEKSLFEKFKERPGLIRREHALKRDLTIRISQVVPRNVTWTFGTRISQFRQLFGLLIGRIPSMVLQDFKDLRKHKFPSSEKVNNT</sequence>